<dbReference type="InterPro" id="IPR050951">
    <property type="entry name" value="Retrovirus_Pol_polyprotein"/>
</dbReference>
<dbReference type="PANTHER" id="PTHR37984:SF5">
    <property type="entry name" value="PROTEIN NYNRIN-LIKE"/>
    <property type="match status" value="1"/>
</dbReference>
<evidence type="ECO:0000313" key="2">
    <source>
        <dbReference type="Proteomes" id="UP000438429"/>
    </source>
</evidence>
<name>A0A6A4RSK8_SCOMX</name>
<dbReference type="AlphaFoldDB" id="A0A6A4RSK8"/>
<organism evidence="1 2">
    <name type="scientific">Scophthalmus maximus</name>
    <name type="common">Turbot</name>
    <name type="synonym">Psetta maxima</name>
    <dbReference type="NCBI Taxonomy" id="52904"/>
    <lineage>
        <taxon>Eukaryota</taxon>
        <taxon>Metazoa</taxon>
        <taxon>Chordata</taxon>
        <taxon>Craniata</taxon>
        <taxon>Vertebrata</taxon>
        <taxon>Euteleostomi</taxon>
        <taxon>Actinopterygii</taxon>
        <taxon>Neopterygii</taxon>
        <taxon>Teleostei</taxon>
        <taxon>Neoteleostei</taxon>
        <taxon>Acanthomorphata</taxon>
        <taxon>Carangaria</taxon>
        <taxon>Pleuronectiformes</taxon>
        <taxon>Pleuronectoidei</taxon>
        <taxon>Scophthalmidae</taxon>
        <taxon>Scophthalmus</taxon>
    </lineage>
</organism>
<evidence type="ECO:0000313" key="1">
    <source>
        <dbReference type="EMBL" id="KAF0022201.1"/>
    </source>
</evidence>
<dbReference type="SUPFAM" id="SSF56672">
    <property type="entry name" value="DNA/RNA polymerases"/>
    <property type="match status" value="1"/>
</dbReference>
<dbReference type="EMBL" id="VEVO01000044">
    <property type="protein sequence ID" value="KAF0022201.1"/>
    <property type="molecule type" value="Genomic_DNA"/>
</dbReference>
<gene>
    <name evidence="1" type="ORF">F2P81_025545</name>
</gene>
<reference evidence="1 2" key="1">
    <citation type="submission" date="2019-06" db="EMBL/GenBank/DDBJ databases">
        <title>Draft genomes of female and male turbot (Scophthalmus maximus).</title>
        <authorList>
            <person name="Xu H."/>
            <person name="Xu X.-W."/>
            <person name="Shao C."/>
            <person name="Chen S."/>
        </authorList>
    </citation>
    <scope>NUCLEOTIDE SEQUENCE [LARGE SCALE GENOMIC DNA]</scope>
    <source>
        <strain evidence="1">Ysfricsl-2016a</strain>
        <tissue evidence="1">Blood</tissue>
    </source>
</reference>
<dbReference type="PANTHER" id="PTHR37984">
    <property type="entry name" value="PROTEIN CBG26694"/>
    <property type="match status" value="1"/>
</dbReference>
<sequence length="190" mass="21420">MCLLEVEAYGFKVVVPTLVVDGLIIGSNLLSLTTELSSLPDHPCQERTSPTDEPRSALDDIGLSDINIDSCEVSSTCKERLVNLITEYQSIFSREKLDCGKATGFLHWIRVVDETPFRLPCRCIPPTQYEKLRNVLEDMEERDIIRKSSSEFASPLVLAWKKSGDVRICNNFRWLNARTVKDAHPLPPPS</sequence>
<dbReference type="Gene3D" id="3.10.10.10">
    <property type="entry name" value="HIV Type 1 Reverse Transcriptase, subunit A, domain 1"/>
    <property type="match status" value="1"/>
</dbReference>
<proteinExistence type="predicted"/>
<protein>
    <recommendedName>
        <fullName evidence="3">Reverse transcriptase domain-containing protein</fullName>
    </recommendedName>
</protein>
<comment type="caution">
    <text evidence="1">The sequence shown here is derived from an EMBL/GenBank/DDBJ whole genome shotgun (WGS) entry which is preliminary data.</text>
</comment>
<dbReference type="Proteomes" id="UP000438429">
    <property type="component" value="Unassembled WGS sequence"/>
</dbReference>
<evidence type="ECO:0008006" key="3">
    <source>
        <dbReference type="Google" id="ProtNLM"/>
    </source>
</evidence>
<accession>A0A6A4RSK8</accession>
<dbReference type="InterPro" id="IPR043502">
    <property type="entry name" value="DNA/RNA_pol_sf"/>
</dbReference>